<name>A0AAD2B0K1_9RALS</name>
<proteinExistence type="predicted"/>
<dbReference type="RefSeq" id="WP_027681326.1">
    <property type="nucleotide sequence ID" value="NZ_CATWAF010000003.1"/>
</dbReference>
<dbReference type="Proteomes" id="UP001189915">
    <property type="component" value="Unassembled WGS sequence"/>
</dbReference>
<evidence type="ECO:0000313" key="3">
    <source>
        <dbReference type="Proteomes" id="UP001189915"/>
    </source>
</evidence>
<evidence type="ECO:0000313" key="2">
    <source>
        <dbReference type="EMBL" id="CAJ0696170.1"/>
    </source>
</evidence>
<dbReference type="EMBL" id="CATWAF010000003">
    <property type="protein sequence ID" value="CAJ0696170.1"/>
    <property type="molecule type" value="Genomic_DNA"/>
</dbReference>
<keyword evidence="3" id="KW-1185">Reference proteome</keyword>
<accession>A0AAD2B0K1</accession>
<gene>
    <name evidence="2" type="ORF">LMG18091_02237</name>
</gene>
<dbReference type="AlphaFoldDB" id="A0AAD2B0K1"/>
<evidence type="ECO:0000259" key="1">
    <source>
        <dbReference type="Pfam" id="PF04606"/>
    </source>
</evidence>
<dbReference type="InterPro" id="IPR007684">
    <property type="entry name" value="Znf_Ogr/Delta"/>
</dbReference>
<sequence length="82" mass="8992">MKHLCPHCGTRLHIRTSRAVSLTSRELYVRCPEEHCAYTGKAILSIISTIAPSINPNPLAYLPVGRTRVLPNGTGQLSLLPE</sequence>
<organism evidence="2 3">
    <name type="scientific">Ralstonia wenshanensis</name>
    <dbReference type="NCBI Taxonomy" id="2842456"/>
    <lineage>
        <taxon>Bacteria</taxon>
        <taxon>Pseudomonadati</taxon>
        <taxon>Pseudomonadota</taxon>
        <taxon>Betaproteobacteria</taxon>
        <taxon>Burkholderiales</taxon>
        <taxon>Burkholderiaceae</taxon>
        <taxon>Ralstonia</taxon>
    </lineage>
</organism>
<comment type="caution">
    <text evidence="2">The sequence shown here is derived from an EMBL/GenBank/DDBJ whole genome shotgun (WGS) entry which is preliminary data.</text>
</comment>
<feature type="domain" description="Zinc finger Ogr/Delta-type" evidence="1">
    <location>
        <begin position="5"/>
        <end position="49"/>
    </location>
</feature>
<reference evidence="2 3" key="1">
    <citation type="submission" date="2023-07" db="EMBL/GenBank/DDBJ databases">
        <authorList>
            <person name="Peeters C."/>
        </authorList>
    </citation>
    <scope>NUCLEOTIDE SEQUENCE [LARGE SCALE GENOMIC DNA]</scope>
    <source>
        <strain evidence="2 3">LMG 18091</strain>
    </source>
</reference>
<dbReference type="Pfam" id="PF04606">
    <property type="entry name" value="Ogr_Delta"/>
    <property type="match status" value="1"/>
</dbReference>
<protein>
    <recommendedName>
        <fullName evidence="1">Zinc finger Ogr/Delta-type domain-containing protein</fullName>
    </recommendedName>
</protein>